<keyword evidence="2" id="KW-0479">Metal-binding</keyword>
<keyword evidence="3" id="KW-0862">Zinc</keyword>
<gene>
    <name evidence="5" type="ORF">Maes01_01477</name>
</gene>
<evidence type="ECO:0000313" key="5">
    <source>
        <dbReference type="EMBL" id="GAA5524918.1"/>
    </source>
</evidence>
<sequence>MPGVYRFSCDCGAIAFQCEGPPRVRGFCHCEDCRGFLKVPYHSVDAWEKDRLTITSGEGLLAVYQHPQKRM</sequence>
<dbReference type="EMBL" id="BAABRT010000009">
    <property type="protein sequence ID" value="GAA5524918.1"/>
    <property type="molecule type" value="Genomic_DNA"/>
</dbReference>
<organism evidence="5 6">
    <name type="scientific">Microbulbifer aestuariivivens</name>
    <dbReference type="NCBI Taxonomy" id="1908308"/>
    <lineage>
        <taxon>Bacteria</taxon>
        <taxon>Pseudomonadati</taxon>
        <taxon>Pseudomonadota</taxon>
        <taxon>Gammaproteobacteria</taxon>
        <taxon>Cellvibrionales</taxon>
        <taxon>Microbulbiferaceae</taxon>
        <taxon>Microbulbifer</taxon>
    </lineage>
</organism>
<reference evidence="5 6" key="1">
    <citation type="submission" date="2024-02" db="EMBL/GenBank/DDBJ databases">
        <title>Microbulbifer aestuariivivens NBRC 112533.</title>
        <authorList>
            <person name="Ichikawa N."/>
            <person name="Katano-Makiyama Y."/>
            <person name="Hidaka K."/>
        </authorList>
    </citation>
    <scope>NUCLEOTIDE SEQUENCE [LARGE SCALE GENOMIC DNA]</scope>
    <source>
        <strain evidence="5 6">NBRC 112533</strain>
    </source>
</reference>
<dbReference type="SUPFAM" id="SSF51316">
    <property type="entry name" value="Mss4-like"/>
    <property type="match status" value="1"/>
</dbReference>
<evidence type="ECO:0000256" key="3">
    <source>
        <dbReference type="ARBA" id="ARBA00022833"/>
    </source>
</evidence>
<dbReference type="Gene3D" id="3.90.1590.10">
    <property type="entry name" value="glutathione-dependent formaldehyde- activating enzyme (gfa)"/>
    <property type="match status" value="1"/>
</dbReference>
<evidence type="ECO:0000259" key="4">
    <source>
        <dbReference type="Pfam" id="PF04828"/>
    </source>
</evidence>
<keyword evidence="6" id="KW-1185">Reference proteome</keyword>
<comment type="similarity">
    <text evidence="1">Belongs to the Gfa family.</text>
</comment>
<evidence type="ECO:0000313" key="6">
    <source>
        <dbReference type="Proteomes" id="UP001408594"/>
    </source>
</evidence>
<protein>
    <recommendedName>
        <fullName evidence="4">CENP-V/GFA domain-containing protein</fullName>
    </recommendedName>
</protein>
<evidence type="ECO:0000256" key="1">
    <source>
        <dbReference type="ARBA" id="ARBA00005495"/>
    </source>
</evidence>
<proteinExistence type="inferred from homology"/>
<name>A0ABP9WRM2_9GAMM</name>
<feature type="domain" description="CENP-V/GFA" evidence="4">
    <location>
        <begin position="6"/>
        <end position="66"/>
    </location>
</feature>
<comment type="caution">
    <text evidence="5">The sequence shown here is derived from an EMBL/GenBank/DDBJ whole genome shotgun (WGS) entry which is preliminary data.</text>
</comment>
<dbReference type="Pfam" id="PF04828">
    <property type="entry name" value="GFA"/>
    <property type="match status" value="1"/>
</dbReference>
<evidence type="ECO:0000256" key="2">
    <source>
        <dbReference type="ARBA" id="ARBA00022723"/>
    </source>
</evidence>
<accession>A0ABP9WRM2</accession>
<dbReference type="InterPro" id="IPR011057">
    <property type="entry name" value="Mss4-like_sf"/>
</dbReference>
<dbReference type="Proteomes" id="UP001408594">
    <property type="component" value="Unassembled WGS sequence"/>
</dbReference>
<dbReference type="InterPro" id="IPR006913">
    <property type="entry name" value="CENP-V/GFA"/>
</dbReference>